<reference evidence="6 7" key="1">
    <citation type="submission" date="2018-12" db="EMBL/GenBank/DDBJ databases">
        <title>Draft genome sequence of Embleya hyalina NBRC 13850T.</title>
        <authorList>
            <person name="Komaki H."/>
            <person name="Hosoyama A."/>
            <person name="Kimura A."/>
            <person name="Ichikawa N."/>
            <person name="Tamura T."/>
        </authorList>
    </citation>
    <scope>NUCLEOTIDE SEQUENCE [LARGE SCALE GENOMIC DNA]</scope>
    <source>
        <strain evidence="6 7">NBRC 13850</strain>
    </source>
</reference>
<keyword evidence="7" id="KW-1185">Reference proteome</keyword>
<dbReference type="RefSeq" id="WP_126641168.1">
    <property type="nucleotide sequence ID" value="NZ_BIFH01000032.1"/>
</dbReference>
<dbReference type="GO" id="GO:1904680">
    <property type="term" value="F:peptide transmembrane transporter activity"/>
    <property type="evidence" value="ECO:0007669"/>
    <property type="project" value="TreeGrafter"/>
</dbReference>
<dbReference type="GO" id="GO:0043190">
    <property type="term" value="C:ATP-binding cassette (ABC) transporter complex"/>
    <property type="evidence" value="ECO:0007669"/>
    <property type="project" value="InterPro"/>
</dbReference>
<organism evidence="6 7">
    <name type="scientific">Embleya hyalina</name>
    <dbReference type="NCBI Taxonomy" id="516124"/>
    <lineage>
        <taxon>Bacteria</taxon>
        <taxon>Bacillati</taxon>
        <taxon>Actinomycetota</taxon>
        <taxon>Actinomycetes</taxon>
        <taxon>Kitasatosporales</taxon>
        <taxon>Streptomycetaceae</taxon>
        <taxon>Embleya</taxon>
    </lineage>
</organism>
<feature type="domain" description="Solute-binding protein family 5" evidence="5">
    <location>
        <begin position="90"/>
        <end position="458"/>
    </location>
</feature>
<dbReference type="AlphaFoldDB" id="A0A401YXX7"/>
<dbReference type="SUPFAM" id="SSF53850">
    <property type="entry name" value="Periplasmic binding protein-like II"/>
    <property type="match status" value="1"/>
</dbReference>
<evidence type="ECO:0000256" key="2">
    <source>
        <dbReference type="ARBA" id="ARBA00022448"/>
    </source>
</evidence>
<dbReference type="Pfam" id="PF00496">
    <property type="entry name" value="SBP_bac_5"/>
    <property type="match status" value="1"/>
</dbReference>
<sequence>MRVIRPRLPRIVGAALAAAFVLSACSSTTKTGPNAAEPAAGPPVKGGSVTVAINTEPTCFDIHVSPQDITASIQRNVFDSLVAQDDQGNFQPWLATSWEVTPDLTGYTFKLRTDVKFTDGTPFDANAVKVNFDRIAAKTTKSQYAASLLGPYAGTEVLDPATVRISFTKPFAPFLQAASTAYLGFYSPQTLAANGDKLCAGGPQLVGTGPFRFAAHTKGQSLTLENNPAYNWAPAGAKHQGAAYLDKLTFRFLTEDSVRVGAFAGGQVDIAGSIPPVNVKSLEGRSDVRILRHDFAGAVYSLFLNTTRAPFDDERVRRAVQRAINIGPNVQSIYFDQYRRAWGPLGPATPGYDKALENTWPYDPALAGRLLDEAGWTGRDGDGYRTRDGKRLSVQWPSAPAAVREQRDILAQAVQSDLKKIGVEVQRPALDLGAFTTNAYAGRYDVLDMSWARFEPDVLRLYFNSANLPSAGGQNAAWLSNPQIDQWTDAAAATLDRAARDRLYAQTQGWVIEHAAVVPLYAATTLFATGRQINGLRLDPNAWPLFHDVWSTRR</sequence>
<keyword evidence="3 4" id="KW-0732">Signal</keyword>
<dbReference type="PIRSF" id="PIRSF002741">
    <property type="entry name" value="MppA"/>
    <property type="match status" value="1"/>
</dbReference>
<evidence type="ECO:0000259" key="5">
    <source>
        <dbReference type="Pfam" id="PF00496"/>
    </source>
</evidence>
<feature type="chain" id="PRO_5038428914" evidence="4">
    <location>
        <begin position="27"/>
        <end position="554"/>
    </location>
</feature>
<evidence type="ECO:0000313" key="7">
    <source>
        <dbReference type="Proteomes" id="UP000286931"/>
    </source>
</evidence>
<evidence type="ECO:0000256" key="1">
    <source>
        <dbReference type="ARBA" id="ARBA00005695"/>
    </source>
</evidence>
<evidence type="ECO:0000256" key="4">
    <source>
        <dbReference type="SAM" id="SignalP"/>
    </source>
</evidence>
<dbReference type="InterPro" id="IPR039424">
    <property type="entry name" value="SBP_5"/>
</dbReference>
<dbReference type="EMBL" id="BIFH01000032">
    <property type="protein sequence ID" value="GCD99365.1"/>
    <property type="molecule type" value="Genomic_DNA"/>
</dbReference>
<accession>A0A401YXX7</accession>
<dbReference type="InterPro" id="IPR000914">
    <property type="entry name" value="SBP_5_dom"/>
</dbReference>
<dbReference type="Gene3D" id="3.10.105.10">
    <property type="entry name" value="Dipeptide-binding Protein, Domain 3"/>
    <property type="match status" value="1"/>
</dbReference>
<dbReference type="CDD" id="cd08492">
    <property type="entry name" value="PBP2_NikA_DppA_OppA_like_15"/>
    <property type="match status" value="1"/>
</dbReference>
<feature type="signal peptide" evidence="4">
    <location>
        <begin position="1"/>
        <end position="26"/>
    </location>
</feature>
<dbReference type="GO" id="GO:0042597">
    <property type="term" value="C:periplasmic space"/>
    <property type="evidence" value="ECO:0007669"/>
    <property type="project" value="UniProtKB-ARBA"/>
</dbReference>
<dbReference type="Gene3D" id="3.40.190.10">
    <property type="entry name" value="Periplasmic binding protein-like II"/>
    <property type="match status" value="1"/>
</dbReference>
<comment type="caution">
    <text evidence="6">The sequence shown here is derived from an EMBL/GenBank/DDBJ whole genome shotgun (WGS) entry which is preliminary data.</text>
</comment>
<name>A0A401YXX7_9ACTN</name>
<dbReference type="PROSITE" id="PS51257">
    <property type="entry name" value="PROKAR_LIPOPROTEIN"/>
    <property type="match status" value="1"/>
</dbReference>
<protein>
    <submittedName>
        <fullName evidence="6">Peptide ABC transporter</fullName>
    </submittedName>
</protein>
<keyword evidence="2" id="KW-0813">Transport</keyword>
<comment type="similarity">
    <text evidence="1">Belongs to the bacterial solute-binding protein 5 family.</text>
</comment>
<proteinExistence type="inferred from homology"/>
<dbReference type="GO" id="GO:0015833">
    <property type="term" value="P:peptide transport"/>
    <property type="evidence" value="ECO:0007669"/>
    <property type="project" value="TreeGrafter"/>
</dbReference>
<gene>
    <name evidence="6" type="ORF">EHYA_07085</name>
</gene>
<evidence type="ECO:0000256" key="3">
    <source>
        <dbReference type="ARBA" id="ARBA00022729"/>
    </source>
</evidence>
<dbReference type="Proteomes" id="UP000286931">
    <property type="component" value="Unassembled WGS sequence"/>
</dbReference>
<dbReference type="OrthoDB" id="9046151at2"/>
<dbReference type="PANTHER" id="PTHR30290">
    <property type="entry name" value="PERIPLASMIC BINDING COMPONENT OF ABC TRANSPORTER"/>
    <property type="match status" value="1"/>
</dbReference>
<dbReference type="PANTHER" id="PTHR30290:SF9">
    <property type="entry name" value="OLIGOPEPTIDE-BINDING PROTEIN APPA"/>
    <property type="match status" value="1"/>
</dbReference>
<dbReference type="InterPro" id="IPR030678">
    <property type="entry name" value="Peptide/Ni-bd"/>
</dbReference>
<evidence type="ECO:0000313" key="6">
    <source>
        <dbReference type="EMBL" id="GCD99365.1"/>
    </source>
</evidence>